<keyword evidence="2" id="KW-1185">Reference proteome</keyword>
<sequence length="257" mass="27420">MVTFFTHGKSKHSSGQVNPQPRHGSASLVQITGDATGIGFAIARAFLRASARTVVLLARRSAVLAEAAAKLRAEFRQPQAEREDERVLAYSCDLNDEARIREVFADVRLKINRKSVPSSTTTEVEDDGELDIDILVLSAAFIEQGLARPQPLAGQPPRRLPDQPAALAAAAAATKKKSRVGGDRVVVDISSVSAPRAGPAGRPRPAAVFTEAAREVGFTEEPFPWDDAGLPAGFAVWLAGARAAFLKGGFVRASWRS</sequence>
<protein>
    <submittedName>
        <fullName evidence="1">Short-chain dehydrogenase/reductase SDR</fullName>
    </submittedName>
</protein>
<dbReference type="EMBL" id="BSXG01000034">
    <property type="protein sequence ID" value="GME27107.1"/>
    <property type="molecule type" value="Genomic_DNA"/>
</dbReference>
<dbReference type="Proteomes" id="UP001165186">
    <property type="component" value="Unassembled WGS sequence"/>
</dbReference>
<accession>A0ACB5S2Y1</accession>
<reference evidence="1" key="1">
    <citation type="submission" date="2024-09" db="EMBL/GenBank/DDBJ databases">
        <title>Draft Genome Sequences of Neofusicoccum parvum.</title>
        <authorList>
            <person name="Ashida A."/>
            <person name="Camagna M."/>
            <person name="Tanaka A."/>
            <person name="Takemoto D."/>
        </authorList>
    </citation>
    <scope>NUCLEOTIDE SEQUENCE</scope>
    <source>
        <strain evidence="1">PPO83</strain>
    </source>
</reference>
<comment type="caution">
    <text evidence="1">The sequence shown here is derived from an EMBL/GenBank/DDBJ whole genome shotgun (WGS) entry which is preliminary data.</text>
</comment>
<proteinExistence type="predicted"/>
<name>A0ACB5S2Y1_9PEZI</name>
<evidence type="ECO:0000313" key="2">
    <source>
        <dbReference type="Proteomes" id="UP001165186"/>
    </source>
</evidence>
<organism evidence="1 2">
    <name type="scientific">Neofusicoccum parvum</name>
    <dbReference type="NCBI Taxonomy" id="310453"/>
    <lineage>
        <taxon>Eukaryota</taxon>
        <taxon>Fungi</taxon>
        <taxon>Dikarya</taxon>
        <taxon>Ascomycota</taxon>
        <taxon>Pezizomycotina</taxon>
        <taxon>Dothideomycetes</taxon>
        <taxon>Dothideomycetes incertae sedis</taxon>
        <taxon>Botryosphaeriales</taxon>
        <taxon>Botryosphaeriaceae</taxon>
        <taxon>Neofusicoccum</taxon>
    </lineage>
</organism>
<gene>
    <name evidence="1" type="primary">g3429</name>
    <name evidence="1" type="ORF">NpPPO83_00003429</name>
</gene>
<evidence type="ECO:0000313" key="1">
    <source>
        <dbReference type="EMBL" id="GME27107.1"/>
    </source>
</evidence>